<protein>
    <submittedName>
        <fullName evidence="3">16S rRNA (Guanine(966)-N(2))-methyltransferase RsmD</fullName>
        <ecNumber evidence="3">2.1.1.171</ecNumber>
    </submittedName>
</protein>
<dbReference type="InterPro" id="IPR029063">
    <property type="entry name" value="SAM-dependent_MTases_sf"/>
</dbReference>
<dbReference type="SUPFAM" id="SSF53335">
    <property type="entry name" value="S-adenosyl-L-methionine-dependent methyltransferases"/>
    <property type="match status" value="1"/>
</dbReference>
<evidence type="ECO:0000256" key="1">
    <source>
        <dbReference type="ARBA" id="ARBA00022603"/>
    </source>
</evidence>
<dbReference type="InterPro" id="IPR002052">
    <property type="entry name" value="DNA_methylase_N6_adenine_CS"/>
</dbReference>
<dbReference type="AlphaFoldDB" id="A0A9D1KZF9"/>
<keyword evidence="1 3" id="KW-0489">Methyltransferase</keyword>
<dbReference type="InterPro" id="IPR004398">
    <property type="entry name" value="RNA_MeTrfase_RsmD"/>
</dbReference>
<evidence type="ECO:0000313" key="4">
    <source>
        <dbReference type="Proteomes" id="UP000824175"/>
    </source>
</evidence>
<dbReference type="GO" id="GO:0052913">
    <property type="term" value="F:16S rRNA (guanine(966)-N(2))-methyltransferase activity"/>
    <property type="evidence" value="ECO:0007669"/>
    <property type="project" value="UniProtKB-EC"/>
</dbReference>
<dbReference type="EMBL" id="DVMJ01000008">
    <property type="protein sequence ID" value="HIU12684.1"/>
    <property type="molecule type" value="Genomic_DNA"/>
</dbReference>
<reference evidence="3" key="1">
    <citation type="submission" date="2020-10" db="EMBL/GenBank/DDBJ databases">
        <authorList>
            <person name="Gilroy R."/>
        </authorList>
    </citation>
    <scope>NUCLEOTIDE SEQUENCE</scope>
    <source>
        <strain evidence="3">CHK195-11698</strain>
    </source>
</reference>
<sequence>MRVIAGKYKRRLLKAVPGQNTRPTTDRNKENLFNLIGPYFDGGVCLDLFGGSGGLGIEALSRGMVKLYSVDVDYRAFQTIKENLTTLGINDACVWKMSAYKALERLETMGEKLDLVLLDPPYGKGHSQRVLEILSQSPLLNPHARIVVEENQTVHLADGYGNIRKIKAVNYGLTTLHIYEMEEDE</sequence>
<dbReference type="Pfam" id="PF03602">
    <property type="entry name" value="Cons_hypoth95"/>
    <property type="match status" value="1"/>
</dbReference>
<evidence type="ECO:0000256" key="2">
    <source>
        <dbReference type="ARBA" id="ARBA00022679"/>
    </source>
</evidence>
<dbReference type="NCBIfam" id="TIGR00095">
    <property type="entry name" value="16S rRNA (guanine(966)-N(2))-methyltransferase RsmD"/>
    <property type="match status" value="1"/>
</dbReference>
<name>A0A9D1KZF9_9FIRM</name>
<keyword evidence="2 3" id="KW-0808">Transferase</keyword>
<evidence type="ECO:0000313" key="3">
    <source>
        <dbReference type="EMBL" id="HIU12684.1"/>
    </source>
</evidence>
<accession>A0A9D1KZF9</accession>
<dbReference type="Proteomes" id="UP000824175">
    <property type="component" value="Unassembled WGS sequence"/>
</dbReference>
<dbReference type="EC" id="2.1.1.171" evidence="3"/>
<dbReference type="PIRSF" id="PIRSF004553">
    <property type="entry name" value="CHP00095"/>
    <property type="match status" value="1"/>
</dbReference>
<dbReference type="Gene3D" id="3.40.50.150">
    <property type="entry name" value="Vaccinia Virus protein VP39"/>
    <property type="match status" value="1"/>
</dbReference>
<dbReference type="CDD" id="cd02440">
    <property type="entry name" value="AdoMet_MTases"/>
    <property type="match status" value="1"/>
</dbReference>
<proteinExistence type="predicted"/>
<dbReference type="PROSITE" id="PS00092">
    <property type="entry name" value="N6_MTASE"/>
    <property type="match status" value="1"/>
</dbReference>
<reference evidence="3" key="2">
    <citation type="journal article" date="2021" name="PeerJ">
        <title>Extensive microbial diversity within the chicken gut microbiome revealed by metagenomics and culture.</title>
        <authorList>
            <person name="Gilroy R."/>
            <person name="Ravi A."/>
            <person name="Getino M."/>
            <person name="Pursley I."/>
            <person name="Horton D.L."/>
            <person name="Alikhan N.F."/>
            <person name="Baker D."/>
            <person name="Gharbi K."/>
            <person name="Hall N."/>
            <person name="Watson M."/>
            <person name="Adriaenssens E.M."/>
            <person name="Foster-Nyarko E."/>
            <person name="Jarju S."/>
            <person name="Secka A."/>
            <person name="Antonio M."/>
            <person name="Oren A."/>
            <person name="Chaudhuri R.R."/>
            <person name="La Ragione R."/>
            <person name="Hildebrand F."/>
            <person name="Pallen M.J."/>
        </authorList>
    </citation>
    <scope>NUCLEOTIDE SEQUENCE</scope>
    <source>
        <strain evidence="3">CHK195-11698</strain>
    </source>
</reference>
<dbReference type="GO" id="GO:0003676">
    <property type="term" value="F:nucleic acid binding"/>
    <property type="evidence" value="ECO:0007669"/>
    <property type="project" value="InterPro"/>
</dbReference>
<dbReference type="PANTHER" id="PTHR43542">
    <property type="entry name" value="METHYLTRANSFERASE"/>
    <property type="match status" value="1"/>
</dbReference>
<comment type="caution">
    <text evidence="3">The sequence shown here is derived from an EMBL/GenBank/DDBJ whole genome shotgun (WGS) entry which is preliminary data.</text>
</comment>
<organism evidence="3 4">
    <name type="scientific">Candidatus Fimiplasma intestinipullorum</name>
    <dbReference type="NCBI Taxonomy" id="2840825"/>
    <lineage>
        <taxon>Bacteria</taxon>
        <taxon>Bacillati</taxon>
        <taxon>Bacillota</taxon>
        <taxon>Clostridia</taxon>
        <taxon>Eubacteriales</taxon>
        <taxon>Candidatus Fimiplasma</taxon>
    </lineage>
</organism>
<dbReference type="PANTHER" id="PTHR43542:SF1">
    <property type="entry name" value="METHYLTRANSFERASE"/>
    <property type="match status" value="1"/>
</dbReference>
<gene>
    <name evidence="3" type="primary">rsmD</name>
    <name evidence="3" type="ORF">IAD15_01235</name>
</gene>